<dbReference type="InterPro" id="IPR042274">
    <property type="entry name" value="YycH/YycI_2"/>
</dbReference>
<keyword evidence="1" id="KW-1133">Transmembrane helix</keyword>
<evidence type="ECO:0008006" key="4">
    <source>
        <dbReference type="Google" id="ProtNLM"/>
    </source>
</evidence>
<dbReference type="AlphaFoldDB" id="A0A1M5SPP6"/>
<feature type="transmembrane region" description="Helical" evidence="1">
    <location>
        <begin position="7"/>
        <end position="28"/>
    </location>
</feature>
<evidence type="ECO:0000256" key="1">
    <source>
        <dbReference type="SAM" id="Phobius"/>
    </source>
</evidence>
<protein>
    <recommendedName>
        <fullName evidence="4">Two-component signal transduction system YycFG, regulatory protein YycH</fullName>
    </recommendedName>
</protein>
<keyword evidence="3" id="KW-1185">Reference proteome</keyword>
<keyword evidence="1" id="KW-0812">Transmembrane</keyword>
<sequence length="453" mass="52609">MNKKNIILNIILIVLVALTIIQSSFLWIDLPKRETSNQATESYNPEELFIEILKPQKLIVNFGEQRHTILNKFDDTYKEYLDTIFTIFNETEEDSLVPITVEEYLDFQQKRSIVFEFNRVITGNIFRNLLGFSNKSNKKNDNIPISNIYISDSDVIIGNANGYFKSNISINKSIATTLSTIENQGYENYNNFFELYGIKKNLLFPQKTSISVRDVYYSSDLLQVEQQTKNNLAEKLLSQSIDYIQEITQDNGTTFVYEDKFLTLNNNGAIYYEDSSNIESKDRNLYTSLNSSINFIANKVGTVESLSLSKIEPIELGKNLGYKFSFNISEDSVPVVINGEKYKNYIELQVFSDHIRSYQQAYRQIENDPEIKYTNTRVLPLESIVDKNRILFVDELSELTVQDILAKIQDIDLVYLYDFPKEEFQKLSIAVKINYDNRELFFSTESGKFIMER</sequence>
<dbReference type="Proteomes" id="UP000184032">
    <property type="component" value="Unassembled WGS sequence"/>
</dbReference>
<name>A0A1M5SPP6_9FIRM</name>
<gene>
    <name evidence="2" type="ORF">SAMN02745245_01241</name>
</gene>
<evidence type="ECO:0000313" key="3">
    <source>
        <dbReference type="Proteomes" id="UP000184032"/>
    </source>
</evidence>
<evidence type="ECO:0000313" key="2">
    <source>
        <dbReference type="EMBL" id="SHH40476.1"/>
    </source>
</evidence>
<dbReference type="RefSeq" id="WP_073184747.1">
    <property type="nucleotide sequence ID" value="NZ_FQXI01000008.1"/>
</dbReference>
<keyword evidence="1" id="KW-0472">Membrane</keyword>
<proteinExistence type="predicted"/>
<organism evidence="2 3">
    <name type="scientific">Anaerosphaera aminiphila DSM 21120</name>
    <dbReference type="NCBI Taxonomy" id="1120995"/>
    <lineage>
        <taxon>Bacteria</taxon>
        <taxon>Bacillati</taxon>
        <taxon>Bacillota</taxon>
        <taxon>Tissierellia</taxon>
        <taxon>Tissierellales</taxon>
        <taxon>Peptoniphilaceae</taxon>
        <taxon>Anaerosphaera</taxon>
    </lineage>
</organism>
<dbReference type="EMBL" id="FQXI01000008">
    <property type="protein sequence ID" value="SHH40476.1"/>
    <property type="molecule type" value="Genomic_DNA"/>
</dbReference>
<reference evidence="2 3" key="1">
    <citation type="submission" date="2016-11" db="EMBL/GenBank/DDBJ databases">
        <authorList>
            <person name="Jaros S."/>
            <person name="Januszkiewicz K."/>
            <person name="Wedrychowicz H."/>
        </authorList>
    </citation>
    <scope>NUCLEOTIDE SEQUENCE [LARGE SCALE GENOMIC DNA]</scope>
    <source>
        <strain evidence="2 3">DSM 21120</strain>
    </source>
</reference>
<dbReference type="Gene3D" id="3.30.310.160">
    <property type="entry name" value="YycH protein, domain 2"/>
    <property type="match status" value="1"/>
</dbReference>
<dbReference type="OrthoDB" id="1696612at2"/>
<dbReference type="STRING" id="1120995.SAMN02745245_01241"/>
<accession>A0A1M5SPP6</accession>